<reference evidence="2" key="1">
    <citation type="submission" date="2016-07" db="EMBL/GenBank/DDBJ databases">
        <authorList>
            <person name="Florea S."/>
            <person name="Webb J.S."/>
            <person name="Jaromczyk J."/>
            <person name="Schardl C.L."/>
        </authorList>
    </citation>
    <scope>NUCLEOTIDE SEQUENCE [LARGE SCALE GENOMIC DNA]</scope>
    <source>
        <strain evidence="2">CDC-D5610</strain>
    </source>
</reference>
<evidence type="ECO:0000313" key="2">
    <source>
        <dbReference type="Proteomes" id="UP000201728"/>
    </source>
</evidence>
<name>A0A222NZE7_9GAMM</name>
<organism evidence="1 2">
    <name type="scientific">Legionella clemsonensis</name>
    <dbReference type="NCBI Taxonomy" id="1867846"/>
    <lineage>
        <taxon>Bacteria</taxon>
        <taxon>Pseudomonadati</taxon>
        <taxon>Pseudomonadota</taxon>
        <taxon>Gammaproteobacteria</taxon>
        <taxon>Legionellales</taxon>
        <taxon>Legionellaceae</taxon>
        <taxon>Legionella</taxon>
    </lineage>
</organism>
<dbReference type="EMBL" id="CP016397">
    <property type="protein sequence ID" value="ASQ44951.1"/>
    <property type="molecule type" value="Genomic_DNA"/>
</dbReference>
<keyword evidence="2" id="KW-1185">Reference proteome</keyword>
<sequence>MPKVLVINGHGAKTGQKVQVNAQHSIITPGSAENSYVISFDNQYRHLEEMTSQNKIWPLVDAQKNPVQWHRYRDAAIDEIQISPLQDQFSFSYFANLVLNQQTKWENLSTPSHDVMQRSVLAVKMPNGLTEILEGKQLEDYLRTATKGTNEGRPLFFCDKELGKIKPMGKTSLSEVYAALNHIEEFKNTETEMIVATCSPAHSKGVQQIQVQTKLPPTEFAATAFIDVHAPQSNPASVSELEVANPSFIATSSADIPAGMDIPEDEIPAGIDFSDTPAGINSSYGESVPADVGGVSYEANIPAGADVSYEENISEDGSYEEDTPANVGAEASYSECISEKCNFLKSQLQSIKDPEPKLSTSQLESIKNHINALKKEKESLWCSSKDLKQVKIDALEQLIIHAETMSGKKAVEKIKKDYPQVMQGKISTRTADLLNSLLESQDDSEKMQENLK</sequence>
<gene>
    <name evidence="1" type="ORF">clem_01940</name>
</gene>
<protein>
    <recommendedName>
        <fullName evidence="3">Dot/Icm T4SS effector</fullName>
    </recommendedName>
</protein>
<proteinExistence type="predicted"/>
<evidence type="ECO:0008006" key="3">
    <source>
        <dbReference type="Google" id="ProtNLM"/>
    </source>
</evidence>
<accession>A0A222NZE7</accession>
<dbReference type="Proteomes" id="UP000201728">
    <property type="component" value="Chromosome"/>
</dbReference>
<dbReference type="OrthoDB" id="5649134at2"/>
<evidence type="ECO:0000313" key="1">
    <source>
        <dbReference type="EMBL" id="ASQ44951.1"/>
    </source>
</evidence>
<dbReference type="KEGG" id="lcd:clem_01940"/>
<dbReference type="AlphaFoldDB" id="A0A222NZE7"/>
<dbReference type="RefSeq" id="WP_094090067.1">
    <property type="nucleotide sequence ID" value="NZ_CP016397.1"/>
</dbReference>